<dbReference type="Gene3D" id="1.10.260.40">
    <property type="entry name" value="lambda repressor-like DNA-binding domains"/>
    <property type="match status" value="1"/>
</dbReference>
<organism evidence="2 3">
    <name type="scientific">Streptomyces chiangmaiensis</name>
    <dbReference type="NCBI Taxonomy" id="766497"/>
    <lineage>
        <taxon>Bacteria</taxon>
        <taxon>Bacillati</taxon>
        <taxon>Actinomycetota</taxon>
        <taxon>Actinomycetes</taxon>
        <taxon>Kitasatosporales</taxon>
        <taxon>Streptomycetaceae</taxon>
        <taxon>Streptomyces</taxon>
    </lineage>
</organism>
<dbReference type="InterPro" id="IPR010982">
    <property type="entry name" value="Lambda_DNA-bd_dom_sf"/>
</dbReference>
<name>A0ABU7FLA9_9ACTN</name>
<gene>
    <name evidence="2" type="ORF">VXC91_22625</name>
</gene>
<dbReference type="EMBL" id="JAYWVC010000081">
    <property type="protein sequence ID" value="MED7824710.1"/>
    <property type="molecule type" value="Genomic_DNA"/>
</dbReference>
<accession>A0ABU7FLA9</accession>
<protein>
    <submittedName>
        <fullName evidence="2">Helix-turn-helix domain-containing protein</fullName>
    </submittedName>
</protein>
<reference evidence="2" key="1">
    <citation type="submission" date="2024-01" db="EMBL/GenBank/DDBJ databases">
        <title>First draft genome sequence data of TA4-1, the type strain of Gram-positive actinobacterium Streptomyces chiangmaiensis.</title>
        <authorList>
            <person name="Yasawong M."/>
            <person name="Nantapong N."/>
        </authorList>
    </citation>
    <scope>NUCLEOTIDE SEQUENCE</scope>
    <source>
        <strain evidence="2">TA4-1</strain>
    </source>
</reference>
<dbReference type="Proteomes" id="UP001333996">
    <property type="component" value="Unassembled WGS sequence"/>
</dbReference>
<comment type="caution">
    <text evidence="2">The sequence shown here is derived from an EMBL/GenBank/DDBJ whole genome shotgun (WGS) entry which is preliminary data.</text>
</comment>
<evidence type="ECO:0000259" key="1">
    <source>
        <dbReference type="PROSITE" id="PS50943"/>
    </source>
</evidence>
<dbReference type="SUPFAM" id="SSF47413">
    <property type="entry name" value="lambda repressor-like DNA-binding domains"/>
    <property type="match status" value="1"/>
</dbReference>
<proteinExistence type="predicted"/>
<dbReference type="PROSITE" id="PS50943">
    <property type="entry name" value="HTH_CROC1"/>
    <property type="match status" value="1"/>
</dbReference>
<dbReference type="RefSeq" id="WP_329509140.1">
    <property type="nucleotide sequence ID" value="NZ_BAAAYZ010000082.1"/>
</dbReference>
<evidence type="ECO:0000313" key="3">
    <source>
        <dbReference type="Proteomes" id="UP001333996"/>
    </source>
</evidence>
<keyword evidence="3" id="KW-1185">Reference proteome</keyword>
<sequence length="160" mass="17860">MPRQTDPLPPDDDRVGRDLAAQVRRRLNALFESRLDPDTGEPYTHAKVSRVIAESGWRKVSPSTIGQTRSGENDNPTIKTLDSLARFFRVNINYFLDEKTAEQEQEVVQGLALLDRFKSEGVRSIAFRAKGLSPDGLRVIEAVLDQVRKAEGLEAPKDGT</sequence>
<feature type="domain" description="HTH cro/C1-type" evidence="1">
    <location>
        <begin position="60"/>
        <end position="95"/>
    </location>
</feature>
<dbReference type="InterPro" id="IPR001387">
    <property type="entry name" value="Cro/C1-type_HTH"/>
</dbReference>
<evidence type="ECO:0000313" key="2">
    <source>
        <dbReference type="EMBL" id="MED7824710.1"/>
    </source>
</evidence>